<keyword evidence="3" id="KW-1185">Reference proteome</keyword>
<name>A0A1C7MAY1_GRIFR</name>
<accession>A0A1C7MAY1</accession>
<dbReference type="AlphaFoldDB" id="A0A1C7MAY1"/>
<feature type="compositionally biased region" description="Polar residues" evidence="1">
    <location>
        <begin position="22"/>
        <end position="34"/>
    </location>
</feature>
<dbReference type="OrthoDB" id="5600002at2759"/>
<dbReference type="EMBL" id="LUGG01000006">
    <property type="protein sequence ID" value="OBZ74028.1"/>
    <property type="molecule type" value="Genomic_DNA"/>
</dbReference>
<dbReference type="Proteomes" id="UP000092993">
    <property type="component" value="Unassembled WGS sequence"/>
</dbReference>
<proteinExistence type="predicted"/>
<sequence>MPSSTSLNTPSISPPVTSSIPESQGQSIPSSTEESAWGACVRDRDRGVNFERDFAEILRTLPLFDVASEKNERRPSDVRKDQLAFEPSSQQLVPPAQNHLLIAPAIVSTSTRQPPNLHPNISMNVQQLEQEFICVPSVQANLIKAEIGCADKDLSGLTLEEKHRILEIWRWRTGGIFGTPSGSIPDLGMPPYALPPIAPRPPHMLNGIHEMAMSNIPQGMTTSPWMNIAMGPGQVHSEWAML</sequence>
<evidence type="ECO:0000256" key="1">
    <source>
        <dbReference type="SAM" id="MobiDB-lite"/>
    </source>
</evidence>
<organism evidence="2 3">
    <name type="scientific">Grifola frondosa</name>
    <name type="common">Maitake</name>
    <name type="synonym">Polyporus frondosus</name>
    <dbReference type="NCBI Taxonomy" id="5627"/>
    <lineage>
        <taxon>Eukaryota</taxon>
        <taxon>Fungi</taxon>
        <taxon>Dikarya</taxon>
        <taxon>Basidiomycota</taxon>
        <taxon>Agaricomycotina</taxon>
        <taxon>Agaricomycetes</taxon>
        <taxon>Polyporales</taxon>
        <taxon>Grifolaceae</taxon>
        <taxon>Grifola</taxon>
    </lineage>
</organism>
<feature type="region of interest" description="Disordered" evidence="1">
    <location>
        <begin position="1"/>
        <end position="41"/>
    </location>
</feature>
<evidence type="ECO:0000313" key="2">
    <source>
        <dbReference type="EMBL" id="OBZ74028.1"/>
    </source>
</evidence>
<feature type="compositionally biased region" description="Low complexity" evidence="1">
    <location>
        <begin position="9"/>
        <end position="21"/>
    </location>
</feature>
<evidence type="ECO:0000313" key="3">
    <source>
        <dbReference type="Proteomes" id="UP000092993"/>
    </source>
</evidence>
<reference evidence="2 3" key="1">
    <citation type="submission" date="2016-03" db="EMBL/GenBank/DDBJ databases">
        <title>Whole genome sequencing of Grifola frondosa 9006-11.</title>
        <authorList>
            <person name="Min B."/>
            <person name="Park H."/>
            <person name="Kim J.-G."/>
            <person name="Cho H."/>
            <person name="Oh Y.-L."/>
            <person name="Kong W.-S."/>
            <person name="Choi I.-G."/>
        </authorList>
    </citation>
    <scope>NUCLEOTIDE SEQUENCE [LARGE SCALE GENOMIC DNA]</scope>
    <source>
        <strain evidence="2 3">9006-11</strain>
    </source>
</reference>
<protein>
    <submittedName>
        <fullName evidence="2">Uncharacterized protein</fullName>
    </submittedName>
</protein>
<gene>
    <name evidence="2" type="ORF">A0H81_06477</name>
</gene>
<comment type="caution">
    <text evidence="2">The sequence shown here is derived from an EMBL/GenBank/DDBJ whole genome shotgun (WGS) entry which is preliminary data.</text>
</comment>